<dbReference type="Pfam" id="PF19086">
    <property type="entry name" value="Terpene_syn_C_2"/>
    <property type="match status" value="1"/>
</dbReference>
<keyword evidence="3" id="KW-0460">Magnesium</keyword>
<dbReference type="PANTHER" id="PTHR12001:SF44">
    <property type="entry name" value="GERANYLGERANYL PYROPHOSPHATE SYNTHASE"/>
    <property type="match status" value="1"/>
</dbReference>
<feature type="region of interest" description="Disordered" evidence="4">
    <location>
        <begin position="258"/>
        <end position="281"/>
    </location>
</feature>
<dbReference type="AlphaFoldDB" id="G3Y8E2"/>
<dbReference type="Gene3D" id="1.10.600.10">
    <property type="entry name" value="Farnesyl Diphosphate Synthase"/>
    <property type="match status" value="3"/>
</dbReference>
<evidence type="ECO:0000256" key="2">
    <source>
        <dbReference type="ARBA" id="ARBA00022723"/>
    </source>
</evidence>
<dbReference type="STRING" id="380704.G3Y8E2"/>
<dbReference type="GO" id="GO:0008299">
    <property type="term" value="P:isoprenoid biosynthetic process"/>
    <property type="evidence" value="ECO:0007669"/>
    <property type="project" value="InterPro"/>
</dbReference>
<dbReference type="Proteomes" id="UP000009038">
    <property type="component" value="Unassembled WGS sequence"/>
</dbReference>
<dbReference type="SUPFAM" id="SSF48576">
    <property type="entry name" value="Terpenoid synthases"/>
    <property type="match status" value="2"/>
</dbReference>
<evidence type="ECO:0000256" key="1">
    <source>
        <dbReference type="ARBA" id="ARBA00022679"/>
    </source>
</evidence>
<dbReference type="EMBL" id="ACJE01000015">
    <property type="protein sequence ID" value="EHA21051.1"/>
    <property type="molecule type" value="Genomic_DNA"/>
</dbReference>
<name>G3Y8E2_ASPNA</name>
<dbReference type="GO" id="GO:0046872">
    <property type="term" value="F:metal ion binding"/>
    <property type="evidence" value="ECO:0007669"/>
    <property type="project" value="UniProtKB-KW"/>
</dbReference>
<evidence type="ECO:0000313" key="6">
    <source>
        <dbReference type="Proteomes" id="UP000009038"/>
    </source>
</evidence>
<reference evidence="5 6" key="1">
    <citation type="journal article" date="2011" name="Genome Res.">
        <title>Comparative genomics of citric-acid-producing Aspergillus niger ATCC 1015 versus enzyme-producing CBS 513.88.</title>
        <authorList>
            <person name="Andersen M.R."/>
            <person name="Salazar M.P."/>
            <person name="Schaap P.J."/>
            <person name="van de Vondervoort P.J."/>
            <person name="Culley D."/>
            <person name="Thykaer J."/>
            <person name="Frisvad J.C."/>
            <person name="Nielsen K.F."/>
            <person name="Albang R."/>
            <person name="Albermann K."/>
            <person name="Berka R.M."/>
            <person name="Braus G.H."/>
            <person name="Braus-Stromeyer S.A."/>
            <person name="Corrochano L.M."/>
            <person name="Dai Z."/>
            <person name="van Dijck P.W."/>
            <person name="Hofmann G."/>
            <person name="Lasure L.L."/>
            <person name="Magnuson J.K."/>
            <person name="Menke H."/>
            <person name="Meijer M."/>
            <person name="Meijer S.L."/>
            <person name="Nielsen J.B."/>
            <person name="Nielsen M.L."/>
            <person name="van Ooyen A.J."/>
            <person name="Pel H.J."/>
            <person name="Poulsen L."/>
            <person name="Samson R.A."/>
            <person name="Stam H."/>
            <person name="Tsang A."/>
            <person name="van den Brink J.M."/>
            <person name="Atkins A."/>
            <person name="Aerts A."/>
            <person name="Shapiro H."/>
            <person name="Pangilinan J."/>
            <person name="Salamov A."/>
            <person name="Lou Y."/>
            <person name="Lindquist E."/>
            <person name="Lucas S."/>
            <person name="Grimwood J."/>
            <person name="Grigoriev I.V."/>
            <person name="Kubicek C.P."/>
            <person name="Martinez D."/>
            <person name="van Peij N.N."/>
            <person name="Roubos J.A."/>
            <person name="Nielsen J."/>
            <person name="Baker S.E."/>
        </authorList>
    </citation>
    <scope>NUCLEOTIDE SEQUENCE [LARGE SCALE GENOMIC DNA]</scope>
    <source>
        <strain evidence="6">ATCC 1015 / CBS 113.46 / FGSC A1144 / LSHB Ac4 / NCTC 3858a / NRRL 328 / USDA 3528.7</strain>
    </source>
</reference>
<dbReference type="HOGENOM" id="CLU_014015_10_0_1"/>
<dbReference type="PANTHER" id="PTHR12001">
    <property type="entry name" value="GERANYLGERANYL PYROPHOSPHATE SYNTHASE"/>
    <property type="match status" value="1"/>
</dbReference>
<evidence type="ECO:0000256" key="4">
    <source>
        <dbReference type="SAM" id="MobiDB-lite"/>
    </source>
</evidence>
<dbReference type="OrthoDB" id="6921389at2759"/>
<dbReference type="GO" id="GO:0043386">
    <property type="term" value="P:mycotoxin biosynthetic process"/>
    <property type="evidence" value="ECO:0007669"/>
    <property type="project" value="UniProtKB-ARBA"/>
</dbReference>
<evidence type="ECO:0000313" key="5">
    <source>
        <dbReference type="EMBL" id="EHA21051.1"/>
    </source>
</evidence>
<sequence length="547" mass="61500">MGTLRTDEHQAIVDDLALAIMSRVKTGTSIACDYKTNDIYYSALTGILPQLGCRDDEQNTVLKEFLAILRSQPMPSLNQITFDAYKEHKSKSNAGMFAKLVIPICHDLHISESEQASVASLIKLGSLITGLANDYESFYRDFEEHATSGSLDVIPNAMAVLMANYDYTEEEANNILRREILSLERQFLTNYDDWKASPAFKSADLRAYMALWVTSVGGTCYAQAISPRYHGLKLKTTAEDRAQLVCRNKRNYRLHGYPPPASFKQASETLRKDSTNSSAGGQGDILAPFKKASAEQTISKFIECLRSWLHLPDDSASVIEDITNMIFHSTLMIDDIEDDSMLRRGKLAVYVVFGKAQTVNSATYLYAKATPLDLHWKFQKTCPTTGEYLTMVDNKTGGLFRMTLRLLEIESKAEPCPDLMQLITLMGRYYQIRDDYLNLTSDEYTGTKGYCEDLSEGKLSFPLIHALQNSPEADMLRGLLFHRENGHELSLDMKSYIVAEMRKVGSLAHARETALQLFDAMMGTLERVEATLGPNKRLKALLLWLKL</sequence>
<dbReference type="GO" id="GO:0046165">
    <property type="term" value="P:alcohol biosynthetic process"/>
    <property type="evidence" value="ECO:0007669"/>
    <property type="project" value="UniProtKB-ARBA"/>
</dbReference>
<evidence type="ECO:0000256" key="3">
    <source>
        <dbReference type="ARBA" id="ARBA00022842"/>
    </source>
</evidence>
<dbReference type="GO" id="GO:0004659">
    <property type="term" value="F:prenyltransferase activity"/>
    <property type="evidence" value="ECO:0007669"/>
    <property type="project" value="InterPro"/>
</dbReference>
<dbReference type="Pfam" id="PF00348">
    <property type="entry name" value="polyprenyl_synt"/>
    <property type="match status" value="2"/>
</dbReference>
<proteinExistence type="predicted"/>
<accession>G3Y8E2</accession>
<keyword evidence="2" id="KW-0479">Metal-binding</keyword>
<dbReference type="VEuPathDB" id="FungiDB:ASPNIDRAFT2_1159314"/>
<dbReference type="PROSITE" id="PS00444">
    <property type="entry name" value="POLYPRENYL_SYNTHASE_2"/>
    <property type="match status" value="1"/>
</dbReference>
<dbReference type="InterPro" id="IPR033749">
    <property type="entry name" value="Polyprenyl_synt_CS"/>
</dbReference>
<dbReference type="InterPro" id="IPR000092">
    <property type="entry name" value="Polyprenyl_synt"/>
</dbReference>
<evidence type="ECO:0008006" key="7">
    <source>
        <dbReference type="Google" id="ProtNLM"/>
    </source>
</evidence>
<organism evidence="5 6">
    <name type="scientific">Aspergillus niger (strain ATCC 1015 / CBS 113.46 / FGSC A1144 / LSHB Ac4 / NCTC 3858a / NRRL 328 / USDA 3528.7)</name>
    <dbReference type="NCBI Taxonomy" id="380704"/>
    <lineage>
        <taxon>Eukaryota</taxon>
        <taxon>Fungi</taxon>
        <taxon>Dikarya</taxon>
        <taxon>Ascomycota</taxon>
        <taxon>Pezizomycotina</taxon>
        <taxon>Eurotiomycetes</taxon>
        <taxon>Eurotiomycetidae</taxon>
        <taxon>Eurotiales</taxon>
        <taxon>Aspergillaceae</taxon>
        <taxon>Aspergillus</taxon>
        <taxon>Aspergillus subgen. Circumdati</taxon>
    </lineage>
</organism>
<dbReference type="InterPro" id="IPR008949">
    <property type="entry name" value="Isoprenoid_synthase_dom_sf"/>
</dbReference>
<protein>
    <recommendedName>
        <fullName evidence="7">Isoprenoid synthase domain-containing protein</fullName>
    </recommendedName>
</protein>
<gene>
    <name evidence="5" type="ORF">ASPNIDRAFT_131028</name>
</gene>
<keyword evidence="1" id="KW-0808">Transferase</keyword>
<dbReference type="PROSITE" id="PS00723">
    <property type="entry name" value="POLYPRENYL_SYNTHASE_1"/>
    <property type="match status" value="1"/>
</dbReference>
<comment type="caution">
    <text evidence="5">The sequence shown here is derived from an EMBL/GenBank/DDBJ whole genome shotgun (WGS) entry which is preliminary data.</text>
</comment>